<feature type="domain" description="Thioredoxin" evidence="1">
    <location>
        <begin position="43"/>
        <end position="179"/>
    </location>
</feature>
<dbReference type="InterPro" id="IPR050553">
    <property type="entry name" value="Thioredoxin_ResA/DsbE_sf"/>
</dbReference>
<dbReference type="InterPro" id="IPR000866">
    <property type="entry name" value="AhpC/TSA"/>
</dbReference>
<dbReference type="PANTHER" id="PTHR42852:SF17">
    <property type="entry name" value="THIOREDOXIN-LIKE PROTEIN HI_1115"/>
    <property type="match status" value="1"/>
</dbReference>
<keyword evidence="3" id="KW-1185">Reference proteome</keyword>
<accession>A0ABY1SGD6</accession>
<dbReference type="InterPro" id="IPR036249">
    <property type="entry name" value="Thioredoxin-like_sf"/>
</dbReference>
<protein>
    <submittedName>
        <fullName evidence="2">Thiol-disulfide isomerase or thioredoxin</fullName>
    </submittedName>
</protein>
<dbReference type="RefSeq" id="WP_245838876.1">
    <property type="nucleotide sequence ID" value="NZ_FZNV01000002.1"/>
</dbReference>
<dbReference type="SUPFAM" id="SSF52833">
    <property type="entry name" value="Thioredoxin-like"/>
    <property type="match status" value="1"/>
</dbReference>
<evidence type="ECO:0000313" key="3">
    <source>
        <dbReference type="Proteomes" id="UP000198337"/>
    </source>
</evidence>
<dbReference type="Proteomes" id="UP000198337">
    <property type="component" value="Unassembled WGS sequence"/>
</dbReference>
<dbReference type="PROSITE" id="PS51352">
    <property type="entry name" value="THIOREDOXIN_2"/>
    <property type="match status" value="1"/>
</dbReference>
<dbReference type="Gene3D" id="3.40.30.10">
    <property type="entry name" value="Glutaredoxin"/>
    <property type="match status" value="1"/>
</dbReference>
<keyword evidence="2" id="KW-0413">Isomerase</keyword>
<dbReference type="CDD" id="cd02966">
    <property type="entry name" value="TlpA_like_family"/>
    <property type="match status" value="1"/>
</dbReference>
<evidence type="ECO:0000313" key="2">
    <source>
        <dbReference type="EMBL" id="SNR45381.1"/>
    </source>
</evidence>
<comment type="caution">
    <text evidence="2">The sequence shown here is derived from an EMBL/GenBank/DDBJ whole genome shotgun (WGS) entry which is preliminary data.</text>
</comment>
<dbReference type="GO" id="GO:0016853">
    <property type="term" value="F:isomerase activity"/>
    <property type="evidence" value="ECO:0007669"/>
    <property type="project" value="UniProtKB-KW"/>
</dbReference>
<evidence type="ECO:0000259" key="1">
    <source>
        <dbReference type="PROSITE" id="PS51352"/>
    </source>
</evidence>
<dbReference type="InterPro" id="IPR013766">
    <property type="entry name" value="Thioredoxin_domain"/>
</dbReference>
<dbReference type="PANTHER" id="PTHR42852">
    <property type="entry name" value="THIOL:DISULFIDE INTERCHANGE PROTEIN DSBE"/>
    <property type="match status" value="1"/>
</dbReference>
<dbReference type="Pfam" id="PF00578">
    <property type="entry name" value="AhpC-TSA"/>
    <property type="match status" value="1"/>
</dbReference>
<gene>
    <name evidence="2" type="ORF">SAMN04488009_1853</name>
</gene>
<name>A0ABY1SGD6_9FLAO</name>
<proteinExistence type="predicted"/>
<dbReference type="EMBL" id="FZNV01000002">
    <property type="protein sequence ID" value="SNR45381.1"/>
    <property type="molecule type" value="Genomic_DNA"/>
</dbReference>
<reference evidence="2 3" key="1">
    <citation type="submission" date="2017-06" db="EMBL/GenBank/DDBJ databases">
        <authorList>
            <person name="Varghese N."/>
            <person name="Submissions S."/>
        </authorList>
    </citation>
    <scope>NUCLEOTIDE SEQUENCE [LARGE SCALE GENOMIC DNA]</scope>
    <source>
        <strain evidence="2 3">DSM 19840</strain>
    </source>
</reference>
<organism evidence="2 3">
    <name type="scientific">Maribacter sedimenticola</name>
    <dbReference type="NCBI Taxonomy" id="228956"/>
    <lineage>
        <taxon>Bacteria</taxon>
        <taxon>Pseudomonadati</taxon>
        <taxon>Bacteroidota</taxon>
        <taxon>Flavobacteriia</taxon>
        <taxon>Flavobacteriales</taxon>
        <taxon>Flavobacteriaceae</taxon>
        <taxon>Maribacter</taxon>
    </lineage>
</organism>
<sequence length="179" mass="20876">MYLRINYFSTTIKYLTYSLLCLVFLNCKDNKDAKTTTPVKAQPLVQEKAVTSLYEDLEGNAVSLKDYKGKRILMNYWATWCRPCIEEMPDLLELQSILEKENYVFLLASDQSVEKIKKFRLDRGFDFKFIKYNGSYPEKDISALPVTLIYNEVGEQVARFDGGMSWNTQEMVERLTNIN</sequence>